<dbReference type="Proteomes" id="UP000828251">
    <property type="component" value="Unassembled WGS sequence"/>
</dbReference>
<dbReference type="SUPFAM" id="SSF49562">
    <property type="entry name" value="C2 domain (Calcium/lipid-binding domain, CaLB)"/>
    <property type="match status" value="1"/>
</dbReference>
<dbReference type="AlphaFoldDB" id="A0A9D3UKG2"/>
<proteinExistence type="predicted"/>
<organism evidence="2 3">
    <name type="scientific">Gossypium stocksii</name>
    <dbReference type="NCBI Taxonomy" id="47602"/>
    <lineage>
        <taxon>Eukaryota</taxon>
        <taxon>Viridiplantae</taxon>
        <taxon>Streptophyta</taxon>
        <taxon>Embryophyta</taxon>
        <taxon>Tracheophyta</taxon>
        <taxon>Spermatophyta</taxon>
        <taxon>Magnoliopsida</taxon>
        <taxon>eudicotyledons</taxon>
        <taxon>Gunneridae</taxon>
        <taxon>Pentapetalae</taxon>
        <taxon>rosids</taxon>
        <taxon>malvids</taxon>
        <taxon>Malvales</taxon>
        <taxon>Malvaceae</taxon>
        <taxon>Malvoideae</taxon>
        <taxon>Gossypium</taxon>
    </lineage>
</organism>
<dbReference type="InterPro" id="IPR052981">
    <property type="entry name" value="Ingression_C2_domain"/>
</dbReference>
<dbReference type="InterPro" id="IPR000008">
    <property type="entry name" value="C2_dom"/>
</dbReference>
<evidence type="ECO:0000313" key="2">
    <source>
        <dbReference type="EMBL" id="KAH1046778.1"/>
    </source>
</evidence>
<dbReference type="CDD" id="cd00030">
    <property type="entry name" value="C2"/>
    <property type="match status" value="1"/>
</dbReference>
<dbReference type="EMBL" id="JAIQCV010000011">
    <property type="protein sequence ID" value="KAH1046778.1"/>
    <property type="molecule type" value="Genomic_DNA"/>
</dbReference>
<dbReference type="Gene3D" id="2.60.40.150">
    <property type="entry name" value="C2 domain"/>
    <property type="match status" value="1"/>
</dbReference>
<dbReference type="OrthoDB" id="270970at2759"/>
<reference evidence="2 3" key="1">
    <citation type="journal article" date="2021" name="Plant Biotechnol. J.">
        <title>Multi-omics assisted identification of the key and species-specific regulatory components of drought-tolerant mechanisms in Gossypium stocksii.</title>
        <authorList>
            <person name="Yu D."/>
            <person name="Ke L."/>
            <person name="Zhang D."/>
            <person name="Wu Y."/>
            <person name="Sun Y."/>
            <person name="Mei J."/>
            <person name="Sun J."/>
            <person name="Sun Y."/>
        </authorList>
    </citation>
    <scope>NUCLEOTIDE SEQUENCE [LARGE SCALE GENOMIC DNA]</scope>
    <source>
        <strain evidence="3">cv. E1</strain>
        <tissue evidence="2">Leaf</tissue>
    </source>
</reference>
<protein>
    <recommendedName>
        <fullName evidence="1">C2 domain-containing protein</fullName>
    </recommendedName>
</protein>
<gene>
    <name evidence="2" type="ORF">J1N35_037562</name>
</gene>
<accession>A0A9D3UKG2</accession>
<feature type="domain" description="C2" evidence="1">
    <location>
        <begin position="31"/>
        <end position="88"/>
    </location>
</feature>
<sequence length="104" mass="11606">MLNTGILCAVMLDTKDAHEESKAVTKAPAMKYGGKPPIFQEKFTFSLLEGLTEVNVVVWNINTLSSDDLIGYGRVQLQKALSQGYDDSSWAIQTGRMHMRNQKQ</sequence>
<dbReference type="PANTHER" id="PTHR47052:SF3">
    <property type="entry name" value="INGRESSION PROTEIN 1"/>
    <property type="match status" value="1"/>
</dbReference>
<keyword evidence="3" id="KW-1185">Reference proteome</keyword>
<comment type="caution">
    <text evidence="2">The sequence shown here is derived from an EMBL/GenBank/DDBJ whole genome shotgun (WGS) entry which is preliminary data.</text>
</comment>
<dbReference type="Pfam" id="PF00168">
    <property type="entry name" value="C2"/>
    <property type="match status" value="1"/>
</dbReference>
<name>A0A9D3UKG2_9ROSI</name>
<evidence type="ECO:0000259" key="1">
    <source>
        <dbReference type="Pfam" id="PF00168"/>
    </source>
</evidence>
<dbReference type="InterPro" id="IPR035892">
    <property type="entry name" value="C2_domain_sf"/>
</dbReference>
<dbReference type="PANTHER" id="PTHR47052">
    <property type="entry name" value="CONSERVED SERINE PROLINE-RICH PROTEIN (AFU_ORTHOLOGUE AFUA_2G01790)"/>
    <property type="match status" value="1"/>
</dbReference>
<evidence type="ECO:0000313" key="3">
    <source>
        <dbReference type="Proteomes" id="UP000828251"/>
    </source>
</evidence>